<dbReference type="Pfam" id="PF00069">
    <property type="entry name" value="Pkinase"/>
    <property type="match status" value="1"/>
</dbReference>
<comment type="caution">
    <text evidence="12">The sequence shown here is derived from an EMBL/GenBank/DDBJ whole genome shotgun (WGS) entry which is preliminary data.</text>
</comment>
<protein>
    <recommendedName>
        <fullName evidence="11">Protein kinase domain-containing protein</fullName>
    </recommendedName>
</protein>
<dbReference type="SUPFAM" id="SSF51126">
    <property type="entry name" value="Pectin lyase-like"/>
    <property type="match status" value="1"/>
</dbReference>
<keyword evidence="4" id="KW-0964">Secreted</keyword>
<evidence type="ECO:0000259" key="11">
    <source>
        <dbReference type="PROSITE" id="PS50011"/>
    </source>
</evidence>
<keyword evidence="5 10" id="KW-0732">Signal</keyword>
<evidence type="ECO:0000256" key="4">
    <source>
        <dbReference type="ARBA" id="ARBA00022525"/>
    </source>
</evidence>
<dbReference type="Gene3D" id="3.30.200.20">
    <property type="entry name" value="Phosphorylase Kinase, domain 1"/>
    <property type="match status" value="1"/>
</dbReference>
<evidence type="ECO:0000313" key="12">
    <source>
        <dbReference type="EMBL" id="KAG2383719.1"/>
    </source>
</evidence>
<keyword evidence="7" id="KW-0998">Cell outer membrane</keyword>
<dbReference type="PANTHER" id="PTHR44329">
    <property type="entry name" value="SERINE/THREONINE-PROTEIN KINASE TNNI3K-RELATED"/>
    <property type="match status" value="1"/>
</dbReference>
<evidence type="ECO:0000313" key="13">
    <source>
        <dbReference type="Proteomes" id="UP000816034"/>
    </source>
</evidence>
<dbReference type="SMART" id="SM00220">
    <property type="entry name" value="S_TKc"/>
    <property type="match status" value="1"/>
</dbReference>
<comment type="subcellular location">
    <subcellularLocation>
        <location evidence="1">Cell envelope</location>
    </subcellularLocation>
    <subcellularLocation>
        <location evidence="2">Cell outer membrane</location>
    </subcellularLocation>
    <subcellularLocation>
        <location evidence="3">Secreted</location>
    </subcellularLocation>
</comment>
<dbReference type="PROSITE" id="PS50011">
    <property type="entry name" value="PROTEIN_KINASE_DOM"/>
    <property type="match status" value="1"/>
</dbReference>
<name>A0AA88KJA0_NAELO</name>
<evidence type="ECO:0000256" key="10">
    <source>
        <dbReference type="SAM" id="SignalP"/>
    </source>
</evidence>
<dbReference type="Proteomes" id="UP000816034">
    <property type="component" value="Unassembled WGS sequence"/>
</dbReference>
<evidence type="ECO:0000256" key="1">
    <source>
        <dbReference type="ARBA" id="ARBA00004196"/>
    </source>
</evidence>
<evidence type="ECO:0000256" key="3">
    <source>
        <dbReference type="ARBA" id="ARBA00004613"/>
    </source>
</evidence>
<organism evidence="12 13">
    <name type="scientific">Naegleria lovaniensis</name>
    <name type="common">Amoeba</name>
    <dbReference type="NCBI Taxonomy" id="51637"/>
    <lineage>
        <taxon>Eukaryota</taxon>
        <taxon>Discoba</taxon>
        <taxon>Heterolobosea</taxon>
        <taxon>Tetramitia</taxon>
        <taxon>Eutetramitia</taxon>
        <taxon>Vahlkampfiidae</taxon>
        <taxon>Naegleria</taxon>
    </lineage>
</organism>
<accession>A0AA88KJA0</accession>
<dbReference type="EMBL" id="PYSW02000020">
    <property type="protein sequence ID" value="KAG2383719.1"/>
    <property type="molecule type" value="Genomic_DNA"/>
</dbReference>
<dbReference type="GO" id="GO:0005524">
    <property type="term" value="F:ATP binding"/>
    <property type="evidence" value="ECO:0007669"/>
    <property type="project" value="InterPro"/>
</dbReference>
<feature type="signal peptide" evidence="10">
    <location>
        <begin position="1"/>
        <end position="19"/>
    </location>
</feature>
<feature type="transmembrane region" description="Helical" evidence="9">
    <location>
        <begin position="763"/>
        <end position="788"/>
    </location>
</feature>
<keyword evidence="9" id="KW-1133">Transmembrane helix</keyword>
<keyword evidence="6 9" id="KW-0472">Membrane</keyword>
<dbReference type="GO" id="GO:0004674">
    <property type="term" value="F:protein serine/threonine kinase activity"/>
    <property type="evidence" value="ECO:0007669"/>
    <property type="project" value="TreeGrafter"/>
</dbReference>
<dbReference type="InterPro" id="IPR000719">
    <property type="entry name" value="Prot_kinase_dom"/>
</dbReference>
<evidence type="ECO:0000256" key="8">
    <source>
        <dbReference type="SAM" id="MobiDB-lite"/>
    </source>
</evidence>
<dbReference type="InterPro" id="IPR011050">
    <property type="entry name" value="Pectin_lyase_fold/virulence"/>
</dbReference>
<evidence type="ECO:0000256" key="2">
    <source>
        <dbReference type="ARBA" id="ARBA00004442"/>
    </source>
</evidence>
<feature type="domain" description="Protein kinase" evidence="11">
    <location>
        <begin position="879"/>
        <end position="1187"/>
    </location>
</feature>
<reference evidence="12 13" key="1">
    <citation type="journal article" date="2018" name="BMC Genomics">
        <title>The genome of Naegleria lovaniensis, the basis for a comparative approach to unravel pathogenicity factors of the human pathogenic amoeba N. fowleri.</title>
        <authorList>
            <person name="Liechti N."/>
            <person name="Schurch N."/>
            <person name="Bruggmann R."/>
            <person name="Wittwer M."/>
        </authorList>
    </citation>
    <scope>NUCLEOTIDE SEQUENCE [LARGE SCALE GENOMIC DNA]</scope>
    <source>
        <strain evidence="12 13">ATCC 30569</strain>
    </source>
</reference>
<dbReference type="CDD" id="cd13999">
    <property type="entry name" value="STKc_MAP3K-like"/>
    <property type="match status" value="1"/>
</dbReference>
<evidence type="ECO:0000256" key="6">
    <source>
        <dbReference type="ARBA" id="ARBA00023136"/>
    </source>
</evidence>
<dbReference type="RefSeq" id="XP_044549398.1">
    <property type="nucleotide sequence ID" value="XM_044694024.1"/>
</dbReference>
<dbReference type="InterPro" id="IPR051681">
    <property type="entry name" value="Ser/Thr_Kinases-Pseudokinases"/>
</dbReference>
<dbReference type="Pfam" id="PF02415">
    <property type="entry name" value="Chlam_PMP"/>
    <property type="match status" value="1"/>
</dbReference>
<gene>
    <name evidence="12" type="ORF">C9374_004390</name>
</gene>
<dbReference type="GeneID" id="68096845"/>
<dbReference type="InterPro" id="IPR003368">
    <property type="entry name" value="POMP_repeat"/>
</dbReference>
<dbReference type="SUPFAM" id="SSF56112">
    <property type="entry name" value="Protein kinase-like (PK-like)"/>
    <property type="match status" value="1"/>
</dbReference>
<keyword evidence="13" id="KW-1185">Reference proteome</keyword>
<dbReference type="Gene3D" id="1.10.510.10">
    <property type="entry name" value="Transferase(Phosphotransferase) domain 1"/>
    <property type="match status" value="1"/>
</dbReference>
<sequence>MKPLFFALLLDILIALSFCSYITQTSPLSQQPQATDTKSNTWVHASSTPLQALATVQKDLTMYLNFSLSLSDPNCGQTPQLPCYSIHKVFYIIEDTINSDITNEILLPINNNTLYNYNITVVLMGNSVHDDNCFIYFGFEYPELENRVHLSISFTSFPNANNERYEMKCEADAATLFSLNGFSNTAKNFIRELNLHRVAFNGVQWCFNRIAHSVLSNREWICFENVSPYIHVSDSILENVEFYISKAYDVYFENSKITVFGYISKSNSFIMNNCTMIQPLSSSKYLSISNTQSLKLLNSTIHLRHGGLMVQMMAVQNFEMQECELFFSSGESDPMLTLNSFIFDLKIALTLTIRNLNIFGFRSSLFYLSSIGNAIVENVSFLNGKSSGDDRPVFNFNIVTRMDITNLTMSNNIGGCMKITNSQSITILNSNFDKNIKNGNGAVIEAECQKLTVVNSFFSNNQASGTGGAISITSITGLSVTSSHFIRNSAGKSGGAIGMTLSSSNLNIDPPTKITNSSFIENSALSSSPITWCKGFYDCMGSGGAIALSSQVPQLFTSTFMNNKASWGGAMVLQSDRILVLPVIRLTNNRAHVAGGAVFLTTPLTKQESSGYGLNVENNIGALYGNDYASSICNVSSLIVRLYDLKQENYKTLENPQQVVRVYLGQLLSIRFNNMEDFYEQTIPIFRENLSLVVSENHVQYESIARENGTDIRFMQSQNTFQNANFSLTVSLNVWNFTFSVLIVPCPNGWEYRDGICKEQLPLGVIIAFSIIGFLFAILIGILVGVLISKLVSKMFVIKGKLKKLETREKEEKKIEQKLLHTELGEIQLEEDVTKSTSSFLTSKRNLSTTTSKNSDKSSSHRPQNAATSMSYIIPVEDLVVIKKIAEGGYGTIYLARCWGTTDVAVKSFHQNDDTMDDEEFEKEVSVLVNLRNPYIVTFYGVCITENRKFMVLEYMQKGSLQNLIYNCRIGKEVLTLKQKIHILLDISCGMKYLHSMKPALVHRDLKPANILINELGQHKVCDFGLSRMIPTNSMHSMFTSTVGTMYYMAPELILEQEHSITRDQLTKIDVYSFAIIMWELFFEENPYLNDNVKKLHCFPKAEKSNVTPLTIFVHIAKDELRPVIPFNNREELSQWSDMYLQTQNNVEKNLLLETVEKYIELMKQCWAHHPSERPSFEQVFTQLSTLKNNL</sequence>
<dbReference type="PROSITE" id="PS00108">
    <property type="entry name" value="PROTEIN_KINASE_ST"/>
    <property type="match status" value="1"/>
</dbReference>
<dbReference type="GO" id="GO:0005576">
    <property type="term" value="C:extracellular region"/>
    <property type="evidence" value="ECO:0007669"/>
    <property type="project" value="UniProtKB-SubCell"/>
</dbReference>
<dbReference type="InterPro" id="IPR011009">
    <property type="entry name" value="Kinase-like_dom_sf"/>
</dbReference>
<evidence type="ECO:0000256" key="5">
    <source>
        <dbReference type="ARBA" id="ARBA00022729"/>
    </source>
</evidence>
<proteinExistence type="predicted"/>
<feature type="region of interest" description="Disordered" evidence="8">
    <location>
        <begin position="844"/>
        <end position="864"/>
    </location>
</feature>
<feature type="chain" id="PRO_5041675808" description="Protein kinase domain-containing protein" evidence="10">
    <location>
        <begin position="20"/>
        <end position="1191"/>
    </location>
</feature>
<dbReference type="AlphaFoldDB" id="A0AA88KJA0"/>
<dbReference type="InterPro" id="IPR008271">
    <property type="entry name" value="Ser/Thr_kinase_AS"/>
</dbReference>
<evidence type="ECO:0000256" key="9">
    <source>
        <dbReference type="SAM" id="Phobius"/>
    </source>
</evidence>
<keyword evidence="9" id="KW-0812">Transmembrane</keyword>
<evidence type="ECO:0000256" key="7">
    <source>
        <dbReference type="ARBA" id="ARBA00023237"/>
    </source>
</evidence>